<accession>A0A917EPB6</accession>
<dbReference type="Proteomes" id="UP000605259">
    <property type="component" value="Unassembled WGS sequence"/>
</dbReference>
<evidence type="ECO:0000313" key="2">
    <source>
        <dbReference type="Proteomes" id="UP000605259"/>
    </source>
</evidence>
<dbReference type="EMBL" id="BMFK01000001">
    <property type="protein sequence ID" value="GGE70697.1"/>
    <property type="molecule type" value="Genomic_DNA"/>
</dbReference>
<reference evidence="1" key="2">
    <citation type="submission" date="2020-09" db="EMBL/GenBank/DDBJ databases">
        <authorList>
            <person name="Sun Q."/>
            <person name="Zhou Y."/>
        </authorList>
    </citation>
    <scope>NUCLEOTIDE SEQUENCE</scope>
    <source>
        <strain evidence="1">CGMCC 1.12698</strain>
    </source>
</reference>
<reference evidence="1" key="1">
    <citation type="journal article" date="2014" name="Int. J. Syst. Evol. Microbiol.">
        <title>Complete genome sequence of Corynebacterium casei LMG S-19264T (=DSM 44701T), isolated from a smear-ripened cheese.</title>
        <authorList>
            <consortium name="US DOE Joint Genome Institute (JGI-PGF)"/>
            <person name="Walter F."/>
            <person name="Albersmeier A."/>
            <person name="Kalinowski J."/>
            <person name="Ruckert C."/>
        </authorList>
    </citation>
    <scope>NUCLEOTIDE SEQUENCE</scope>
    <source>
        <strain evidence="1">CGMCC 1.12698</strain>
    </source>
</reference>
<evidence type="ECO:0000313" key="1">
    <source>
        <dbReference type="EMBL" id="GGE70697.1"/>
    </source>
</evidence>
<dbReference type="AlphaFoldDB" id="A0A917EPB6"/>
<name>A0A917EPB6_9BACI</name>
<protein>
    <submittedName>
        <fullName evidence="1">Uncharacterized protein</fullName>
    </submittedName>
</protein>
<sequence length="60" mass="7308">MYEIEVVLQAVTPIIKKNIYYTSPQEREDLEQELKMKIFEKQAIWQQTDTPTFLQFIERD</sequence>
<proteinExistence type="predicted"/>
<gene>
    <name evidence="1" type="ORF">GCM10007140_20710</name>
</gene>
<keyword evidence="2" id="KW-1185">Reference proteome</keyword>
<dbReference type="RefSeq" id="WP_188388281.1">
    <property type="nucleotide sequence ID" value="NZ_BMFK01000001.1"/>
</dbReference>
<comment type="caution">
    <text evidence="1">The sequence shown here is derived from an EMBL/GenBank/DDBJ whole genome shotgun (WGS) entry which is preliminary data.</text>
</comment>
<organism evidence="1 2">
    <name type="scientific">Priestia taiwanensis</name>
    <dbReference type="NCBI Taxonomy" id="1347902"/>
    <lineage>
        <taxon>Bacteria</taxon>
        <taxon>Bacillati</taxon>
        <taxon>Bacillota</taxon>
        <taxon>Bacilli</taxon>
        <taxon>Bacillales</taxon>
        <taxon>Bacillaceae</taxon>
        <taxon>Priestia</taxon>
    </lineage>
</organism>